<dbReference type="HOGENOM" id="CLU_658784_0_0_12"/>
<accession>G8QUG2</accession>
<evidence type="ECO:0000313" key="1">
    <source>
        <dbReference type="EMBL" id="AEV29195.1"/>
    </source>
</evidence>
<gene>
    <name evidence="1" type="ordered locus">SpiGrapes_1384</name>
</gene>
<keyword evidence="2" id="KW-1185">Reference proteome</keyword>
<dbReference type="Proteomes" id="UP000005632">
    <property type="component" value="Chromosome"/>
</dbReference>
<dbReference type="OrthoDB" id="7335506at2"/>
<name>G8QUG2_SPHPG</name>
<dbReference type="KEGG" id="sgp:SpiGrapes_1384"/>
<dbReference type="eggNOG" id="ENOG5033PE0">
    <property type="taxonomic scope" value="Bacteria"/>
</dbReference>
<sequence length="415" mass="46316">MDIRRLRLWESRNATVLNNDLIRVVLEDQGGMELELSSVAPNGGRINAHLLPYYRGTGTSVFSDENRDFWKNSPHLYQRAGSYFSFPNYGPPTSQEDNTQQGQSGFTPSAYWMVERYGTDPEFGGVWLMSLVRNRKEKWQVRKIDMLLPNQPVHYTACIITNNSGADMVTNATWSNELGSPFFESGCVLNACAQSWVSSPAGQIQGSVSRLQPNTQFEDWKKAPLLGGGTADLTEVPSPIGKTDFISGLVPRSSNLGWSSVINPRQQMIYFTFFPGPNALGPDDIPVNFNNFLFEYGGRIEPPWAFYAGGMSQQYSINCGSGTNRLYRGTENLSPNDTLLGAPTTVTIKDGETKTLYYAKAFCPYDNTRIGGNFYTVEQVVEGLVLKRTKSWAFISADSTFHSLKRLTKRLLTSE</sequence>
<dbReference type="EMBL" id="CP003155">
    <property type="protein sequence ID" value="AEV29195.1"/>
    <property type="molecule type" value="Genomic_DNA"/>
</dbReference>
<proteinExistence type="predicted"/>
<dbReference type="RefSeq" id="WP_014270044.1">
    <property type="nucleotide sequence ID" value="NC_016633.1"/>
</dbReference>
<evidence type="ECO:0000313" key="2">
    <source>
        <dbReference type="Proteomes" id="UP000005632"/>
    </source>
</evidence>
<organism evidence="1 2">
    <name type="scientific">Sphaerochaeta pleomorpha (strain ATCC BAA-1885 / DSM 22778 / Grapes)</name>
    <dbReference type="NCBI Taxonomy" id="158190"/>
    <lineage>
        <taxon>Bacteria</taxon>
        <taxon>Pseudomonadati</taxon>
        <taxon>Spirochaetota</taxon>
        <taxon>Spirochaetia</taxon>
        <taxon>Spirochaetales</taxon>
        <taxon>Sphaerochaetaceae</taxon>
        <taxon>Sphaerochaeta</taxon>
    </lineage>
</organism>
<protein>
    <submittedName>
        <fullName evidence="1">Uncharacterized protein</fullName>
    </submittedName>
</protein>
<reference evidence="1 2" key="1">
    <citation type="submission" date="2011-11" db="EMBL/GenBank/DDBJ databases">
        <title>Complete sequence of Spirochaeta sp. grapes.</title>
        <authorList>
            <consortium name="US DOE Joint Genome Institute"/>
            <person name="Lucas S."/>
            <person name="Han J."/>
            <person name="Lapidus A."/>
            <person name="Cheng J.-F."/>
            <person name="Goodwin L."/>
            <person name="Pitluck S."/>
            <person name="Peters L."/>
            <person name="Ovchinnikova G."/>
            <person name="Munk A.C."/>
            <person name="Detter J.C."/>
            <person name="Han C."/>
            <person name="Tapia R."/>
            <person name="Land M."/>
            <person name="Hauser L."/>
            <person name="Kyrpides N."/>
            <person name="Ivanova N."/>
            <person name="Pagani I."/>
            <person name="Ritalahtilisa K."/>
            <person name="Loeffler F."/>
            <person name="Woyke T."/>
        </authorList>
    </citation>
    <scope>NUCLEOTIDE SEQUENCE [LARGE SCALE GENOMIC DNA]</scope>
    <source>
        <strain evidence="2">ATCC BAA-1885 / DSM 22778 / Grapes</strain>
    </source>
</reference>
<dbReference type="AlphaFoldDB" id="G8QUG2"/>